<comment type="caution">
    <text evidence="1">The sequence shown here is derived from an EMBL/GenBank/DDBJ whole genome shotgun (WGS) entry which is preliminary data.</text>
</comment>
<evidence type="ECO:0000313" key="1">
    <source>
        <dbReference type="EMBL" id="MPC40044.1"/>
    </source>
</evidence>
<dbReference type="Proteomes" id="UP000324222">
    <property type="component" value="Unassembled WGS sequence"/>
</dbReference>
<evidence type="ECO:0000313" key="2">
    <source>
        <dbReference type="Proteomes" id="UP000324222"/>
    </source>
</evidence>
<organism evidence="1 2">
    <name type="scientific">Portunus trituberculatus</name>
    <name type="common">Swimming crab</name>
    <name type="synonym">Neptunus trituberculatus</name>
    <dbReference type="NCBI Taxonomy" id="210409"/>
    <lineage>
        <taxon>Eukaryota</taxon>
        <taxon>Metazoa</taxon>
        <taxon>Ecdysozoa</taxon>
        <taxon>Arthropoda</taxon>
        <taxon>Crustacea</taxon>
        <taxon>Multicrustacea</taxon>
        <taxon>Malacostraca</taxon>
        <taxon>Eumalacostraca</taxon>
        <taxon>Eucarida</taxon>
        <taxon>Decapoda</taxon>
        <taxon>Pleocyemata</taxon>
        <taxon>Brachyura</taxon>
        <taxon>Eubrachyura</taxon>
        <taxon>Portunoidea</taxon>
        <taxon>Portunidae</taxon>
        <taxon>Portuninae</taxon>
        <taxon>Portunus</taxon>
    </lineage>
</organism>
<keyword evidence="2" id="KW-1185">Reference proteome</keyword>
<proteinExistence type="predicted"/>
<protein>
    <submittedName>
        <fullName evidence="1">Uncharacterized protein</fullName>
    </submittedName>
</protein>
<sequence>MTFRNKENVVGEDLAALTPRLESLFQDHFSGNPITFSEAMAGNCLELSKLTLLLLYITLVTEAKLRSRLVNSDSLDQTTQAKVSEVFMVFRASWSGCIIFHVLFIEAGF</sequence>
<accession>A0A5B7F5W6</accession>
<dbReference type="EMBL" id="VSRR010004558">
    <property type="protein sequence ID" value="MPC40044.1"/>
    <property type="molecule type" value="Genomic_DNA"/>
</dbReference>
<dbReference type="AlphaFoldDB" id="A0A5B7F5W6"/>
<dbReference type="OrthoDB" id="2436455at2759"/>
<name>A0A5B7F5W6_PORTR</name>
<reference evidence="1 2" key="1">
    <citation type="submission" date="2019-05" db="EMBL/GenBank/DDBJ databases">
        <title>Another draft genome of Portunus trituberculatus and its Hox gene families provides insights of decapod evolution.</title>
        <authorList>
            <person name="Jeong J.-H."/>
            <person name="Song I."/>
            <person name="Kim S."/>
            <person name="Choi T."/>
            <person name="Kim D."/>
            <person name="Ryu S."/>
            <person name="Kim W."/>
        </authorList>
    </citation>
    <scope>NUCLEOTIDE SEQUENCE [LARGE SCALE GENOMIC DNA]</scope>
    <source>
        <tissue evidence="1">Muscle</tissue>
    </source>
</reference>
<gene>
    <name evidence="1" type="ORF">E2C01_033597</name>
</gene>